<evidence type="ECO:0000256" key="4">
    <source>
        <dbReference type="PROSITE-ProRule" id="PRU00473"/>
    </source>
</evidence>
<dbReference type="CDD" id="cd07185">
    <property type="entry name" value="OmpA_C-like"/>
    <property type="match status" value="1"/>
</dbReference>
<keyword evidence="9" id="KW-1185">Reference proteome</keyword>
<dbReference type="OrthoDB" id="5166631at2"/>
<name>A0A0W8IA65_9MICO</name>
<feature type="signal peptide" evidence="6">
    <location>
        <begin position="1"/>
        <end position="27"/>
    </location>
</feature>
<comment type="subcellular location">
    <subcellularLocation>
        <location evidence="1">Cell outer membrane</location>
    </subcellularLocation>
</comment>
<evidence type="ECO:0000313" key="9">
    <source>
        <dbReference type="Proteomes" id="UP000054837"/>
    </source>
</evidence>
<accession>A0A0W8IA65</accession>
<dbReference type="EMBL" id="LQBL01000011">
    <property type="protein sequence ID" value="KUG56825.1"/>
    <property type="molecule type" value="Genomic_DNA"/>
</dbReference>
<dbReference type="RefSeq" id="WP_058890571.1">
    <property type="nucleotide sequence ID" value="NZ_BAABLU010000002.1"/>
</dbReference>
<reference evidence="8 9" key="1">
    <citation type="submission" date="2015-12" db="EMBL/GenBank/DDBJ databases">
        <title>Serinicoccus chungangenesis strain CD08_5 genome sequencing and assembly.</title>
        <authorList>
            <person name="Chander A.M."/>
            <person name="Kaur G."/>
            <person name="Nair G.R."/>
            <person name="Dhawan D.K."/>
            <person name="Kochhar R.K."/>
            <person name="Mayilraj S."/>
            <person name="Bhadada S.K."/>
        </authorList>
    </citation>
    <scope>NUCLEOTIDE SEQUENCE [LARGE SCALE GENOMIC DNA]</scope>
    <source>
        <strain evidence="8 9">CD08_5</strain>
    </source>
</reference>
<feature type="compositionally biased region" description="Basic and acidic residues" evidence="5">
    <location>
        <begin position="179"/>
        <end position="205"/>
    </location>
</feature>
<evidence type="ECO:0000256" key="6">
    <source>
        <dbReference type="SAM" id="SignalP"/>
    </source>
</evidence>
<comment type="caution">
    <text evidence="8">The sequence shown here is derived from an EMBL/GenBank/DDBJ whole genome shotgun (WGS) entry which is preliminary data.</text>
</comment>
<dbReference type="Proteomes" id="UP000054837">
    <property type="component" value="Unassembled WGS sequence"/>
</dbReference>
<evidence type="ECO:0000256" key="3">
    <source>
        <dbReference type="ARBA" id="ARBA00023237"/>
    </source>
</evidence>
<sequence length="205" mass="21872">MRPATRTPGAVVVGTLVVLGAVGPTAAAGEPAPLPGDYEPPRSTVEVYTAWEAPRSSVSFFYTDPEDVGTEELEEALDAEDEGEQTVVQLSDQFLFDFGSAELRPTATRSLDTVVAVLEEGEAPVEVTGHTDSLGGDAVNQPLSEDRAQAVADYLVEQGIEESRITAEGRGSSEPVAPETHDDGRDDPEGRQQNRRVEIRYSEGA</sequence>
<dbReference type="PANTHER" id="PTHR30329:SF21">
    <property type="entry name" value="LIPOPROTEIN YIAD-RELATED"/>
    <property type="match status" value="1"/>
</dbReference>
<feature type="region of interest" description="Disordered" evidence="5">
    <location>
        <begin position="161"/>
        <end position="205"/>
    </location>
</feature>
<keyword evidence="2 4" id="KW-0472">Membrane</keyword>
<organism evidence="8 9">
    <name type="scientific">Serinicoccus chungangensis</name>
    <dbReference type="NCBI Taxonomy" id="767452"/>
    <lineage>
        <taxon>Bacteria</taxon>
        <taxon>Bacillati</taxon>
        <taxon>Actinomycetota</taxon>
        <taxon>Actinomycetes</taxon>
        <taxon>Micrococcales</taxon>
        <taxon>Ornithinimicrobiaceae</taxon>
        <taxon>Serinicoccus</taxon>
    </lineage>
</organism>
<dbReference type="STRING" id="767452.AVL62_11865"/>
<proteinExistence type="predicted"/>
<evidence type="ECO:0000259" key="7">
    <source>
        <dbReference type="PROSITE" id="PS51123"/>
    </source>
</evidence>
<dbReference type="AlphaFoldDB" id="A0A0W8IA65"/>
<dbReference type="Pfam" id="PF00691">
    <property type="entry name" value="OmpA"/>
    <property type="match status" value="1"/>
</dbReference>
<dbReference type="SUPFAM" id="SSF103088">
    <property type="entry name" value="OmpA-like"/>
    <property type="match status" value="1"/>
</dbReference>
<feature type="domain" description="OmpA-like" evidence="7">
    <location>
        <begin position="83"/>
        <end position="205"/>
    </location>
</feature>
<dbReference type="InterPro" id="IPR036737">
    <property type="entry name" value="OmpA-like_sf"/>
</dbReference>
<evidence type="ECO:0000256" key="1">
    <source>
        <dbReference type="ARBA" id="ARBA00004442"/>
    </source>
</evidence>
<evidence type="ECO:0000313" key="8">
    <source>
        <dbReference type="EMBL" id="KUG56825.1"/>
    </source>
</evidence>
<dbReference type="PANTHER" id="PTHR30329">
    <property type="entry name" value="STATOR ELEMENT OF FLAGELLAR MOTOR COMPLEX"/>
    <property type="match status" value="1"/>
</dbReference>
<dbReference type="InterPro" id="IPR050330">
    <property type="entry name" value="Bact_OuterMem_StrucFunc"/>
</dbReference>
<evidence type="ECO:0000256" key="5">
    <source>
        <dbReference type="SAM" id="MobiDB-lite"/>
    </source>
</evidence>
<evidence type="ECO:0000256" key="2">
    <source>
        <dbReference type="ARBA" id="ARBA00023136"/>
    </source>
</evidence>
<dbReference type="InterPro" id="IPR006665">
    <property type="entry name" value="OmpA-like"/>
</dbReference>
<dbReference type="PROSITE" id="PS51123">
    <property type="entry name" value="OMPA_2"/>
    <property type="match status" value="1"/>
</dbReference>
<protein>
    <recommendedName>
        <fullName evidence="7">OmpA-like domain-containing protein</fullName>
    </recommendedName>
</protein>
<dbReference type="InterPro" id="IPR006690">
    <property type="entry name" value="OMPA-like_CS"/>
</dbReference>
<dbReference type="Gene3D" id="3.30.1330.60">
    <property type="entry name" value="OmpA-like domain"/>
    <property type="match status" value="1"/>
</dbReference>
<keyword evidence="3" id="KW-0998">Cell outer membrane</keyword>
<dbReference type="GO" id="GO:0009279">
    <property type="term" value="C:cell outer membrane"/>
    <property type="evidence" value="ECO:0007669"/>
    <property type="project" value="UniProtKB-SubCell"/>
</dbReference>
<dbReference type="InterPro" id="IPR006664">
    <property type="entry name" value="OMP_bac"/>
</dbReference>
<gene>
    <name evidence="8" type="ORF">AVL62_11865</name>
</gene>
<dbReference type="PRINTS" id="PR01021">
    <property type="entry name" value="OMPADOMAIN"/>
</dbReference>
<dbReference type="PROSITE" id="PS01068">
    <property type="entry name" value="OMPA_1"/>
    <property type="match status" value="1"/>
</dbReference>
<feature type="chain" id="PRO_5006944134" description="OmpA-like domain-containing protein" evidence="6">
    <location>
        <begin position="28"/>
        <end position="205"/>
    </location>
</feature>
<keyword evidence="6" id="KW-0732">Signal</keyword>